<keyword evidence="6 8" id="KW-0460">Magnesium</keyword>
<evidence type="ECO:0000256" key="8">
    <source>
        <dbReference type="HAMAP-Rule" id="MF_01471"/>
    </source>
</evidence>
<evidence type="ECO:0000256" key="5">
    <source>
        <dbReference type="ARBA" id="ARBA00022801"/>
    </source>
</evidence>
<dbReference type="EC" id="3.1.-.-" evidence="8"/>
<dbReference type="HAMAP" id="MF_01471">
    <property type="entry name" value="Cas2"/>
    <property type="match status" value="1"/>
</dbReference>
<feature type="binding site" evidence="8">
    <location>
        <position position="13"/>
    </location>
    <ligand>
        <name>Mg(2+)</name>
        <dbReference type="ChEBI" id="CHEBI:18420"/>
        <note>catalytic</note>
    </ligand>
</feature>
<dbReference type="InterPro" id="IPR019199">
    <property type="entry name" value="Virulence_VapD/CRISPR_Cas2"/>
</dbReference>
<evidence type="ECO:0000313" key="9">
    <source>
        <dbReference type="EMBL" id="WNY23123.1"/>
    </source>
</evidence>
<keyword evidence="3 8" id="KW-0479">Metal-binding</keyword>
<evidence type="ECO:0000313" key="10">
    <source>
        <dbReference type="Proteomes" id="UP001302978"/>
    </source>
</evidence>
<gene>
    <name evidence="8 9" type="primary">cas2</name>
    <name evidence="9" type="ORF">MmiHf6_04250</name>
</gene>
<dbReference type="GO" id="GO:0043571">
    <property type="term" value="P:maintenance of CRISPR repeat elements"/>
    <property type="evidence" value="ECO:0007669"/>
    <property type="project" value="UniProtKB-UniRule"/>
</dbReference>
<dbReference type="GO" id="GO:0046872">
    <property type="term" value="F:metal ion binding"/>
    <property type="evidence" value="ECO:0007669"/>
    <property type="project" value="UniProtKB-UniRule"/>
</dbReference>
<sequence>MRFRFMRVIVFFDLPMLTKKDVRQYTYFRKYLISQGFVMIQKSVYSKIALNSTASNAVIDNLKKNLPETGLVQILVISENQYQSIEFLVGEGQKETIDTQQRLVIL</sequence>
<evidence type="ECO:0000256" key="7">
    <source>
        <dbReference type="ARBA" id="ARBA00023118"/>
    </source>
</evidence>
<protein>
    <recommendedName>
        <fullName evidence="8">CRISPR-associated endoribonuclease Cas2</fullName>
        <ecNumber evidence="8">3.1.-.-</ecNumber>
    </recommendedName>
</protein>
<evidence type="ECO:0000256" key="2">
    <source>
        <dbReference type="ARBA" id="ARBA00022722"/>
    </source>
</evidence>
<dbReference type="AlphaFoldDB" id="A0AA97A1B5"/>
<reference evidence="9 10" key="1">
    <citation type="submission" date="2023-07" db="EMBL/GenBank/DDBJ databases">
        <title>Closed genoem sequence of Methanomicrococcus sp. Hf6.</title>
        <authorList>
            <person name="Poehlein A."/>
            <person name="Protasov E."/>
            <person name="Platt K."/>
            <person name="Reeh H."/>
            <person name="Daniel R."/>
            <person name="Brune A."/>
        </authorList>
    </citation>
    <scope>NUCLEOTIDE SEQUENCE [LARGE SCALE GENOMIC DNA]</scope>
    <source>
        <strain evidence="9 10">Hf6</strain>
    </source>
</reference>
<proteinExistence type="inferred from homology"/>
<accession>A0AA97A1B5</accession>
<evidence type="ECO:0000256" key="6">
    <source>
        <dbReference type="ARBA" id="ARBA00022842"/>
    </source>
</evidence>
<organism evidence="9 10">
    <name type="scientific">Methanimicrococcus hongohii</name>
    <dbReference type="NCBI Taxonomy" id="3028295"/>
    <lineage>
        <taxon>Archaea</taxon>
        <taxon>Methanobacteriati</taxon>
        <taxon>Methanobacteriota</taxon>
        <taxon>Stenosarchaea group</taxon>
        <taxon>Methanomicrobia</taxon>
        <taxon>Methanosarcinales</taxon>
        <taxon>Methanosarcinaceae</taxon>
        <taxon>Methanimicrococcus</taxon>
    </lineage>
</organism>
<dbReference type="Proteomes" id="UP001302978">
    <property type="component" value="Chromosome"/>
</dbReference>
<dbReference type="EMBL" id="CP131059">
    <property type="protein sequence ID" value="WNY23123.1"/>
    <property type="molecule type" value="Genomic_DNA"/>
</dbReference>
<evidence type="ECO:0000256" key="4">
    <source>
        <dbReference type="ARBA" id="ARBA00022759"/>
    </source>
</evidence>
<comment type="similarity">
    <text evidence="8">Belongs to the CRISPR-associated endoribonuclease Cas2 protein family.</text>
</comment>
<comment type="subunit">
    <text evidence="8">Homodimer, forms a heterotetramer with a Cas1 homodimer.</text>
</comment>
<dbReference type="NCBIfam" id="TIGR01573">
    <property type="entry name" value="cas2"/>
    <property type="match status" value="1"/>
</dbReference>
<comment type="cofactor">
    <cofactor evidence="1 8">
        <name>Mg(2+)</name>
        <dbReference type="ChEBI" id="CHEBI:18420"/>
    </cofactor>
</comment>
<keyword evidence="4 8" id="KW-0255">Endonuclease</keyword>
<comment type="function">
    <text evidence="8">CRISPR (clustered regularly interspaced short palindromic repeat), is an adaptive immune system that provides protection against mobile genetic elements (viruses, transposable elements and conjugative plasmids). CRISPR clusters contain sequences complementary to antecedent mobile elements and target invading nucleic acids. CRISPR clusters are transcribed and processed into CRISPR RNA (crRNA). Functions as a ssRNA-specific endoribonuclease. Involved in the integration of spacer DNA into the CRISPR cassette.</text>
</comment>
<dbReference type="Pfam" id="PF09827">
    <property type="entry name" value="CRISPR_Cas2"/>
    <property type="match status" value="1"/>
</dbReference>
<dbReference type="GO" id="GO:0051607">
    <property type="term" value="P:defense response to virus"/>
    <property type="evidence" value="ECO:0007669"/>
    <property type="project" value="UniProtKB-UniRule"/>
</dbReference>
<dbReference type="KEGG" id="mehf:MmiHf6_04250"/>
<keyword evidence="5 8" id="KW-0378">Hydrolase</keyword>
<evidence type="ECO:0000256" key="3">
    <source>
        <dbReference type="ARBA" id="ARBA00022723"/>
    </source>
</evidence>
<evidence type="ECO:0000256" key="1">
    <source>
        <dbReference type="ARBA" id="ARBA00001946"/>
    </source>
</evidence>
<dbReference type="InterPro" id="IPR021127">
    <property type="entry name" value="CRISPR_associated_Cas2"/>
</dbReference>
<keyword evidence="7 8" id="KW-0051">Antiviral defense</keyword>
<dbReference type="GO" id="GO:0016787">
    <property type="term" value="F:hydrolase activity"/>
    <property type="evidence" value="ECO:0007669"/>
    <property type="project" value="UniProtKB-KW"/>
</dbReference>
<dbReference type="Gene3D" id="3.30.70.240">
    <property type="match status" value="1"/>
</dbReference>
<dbReference type="GO" id="GO:0004521">
    <property type="term" value="F:RNA endonuclease activity"/>
    <property type="evidence" value="ECO:0007669"/>
    <property type="project" value="InterPro"/>
</dbReference>
<keyword evidence="10" id="KW-1185">Reference proteome</keyword>
<name>A0AA97A1B5_9EURY</name>
<dbReference type="SUPFAM" id="SSF143430">
    <property type="entry name" value="TTP0101/SSO1404-like"/>
    <property type="match status" value="1"/>
</dbReference>
<keyword evidence="2 8" id="KW-0540">Nuclease</keyword>